<dbReference type="AlphaFoldDB" id="A3IHV1"/>
<evidence type="ECO:0000313" key="2">
    <source>
        <dbReference type="Proteomes" id="UP000003781"/>
    </source>
</evidence>
<keyword evidence="2" id="KW-1185">Reference proteome</keyword>
<organism evidence="1 2">
    <name type="scientific">Crocosphaera chwakensis CCY0110</name>
    <dbReference type="NCBI Taxonomy" id="391612"/>
    <lineage>
        <taxon>Bacteria</taxon>
        <taxon>Bacillati</taxon>
        <taxon>Cyanobacteriota</taxon>
        <taxon>Cyanophyceae</taxon>
        <taxon>Oscillatoriophycideae</taxon>
        <taxon>Chroococcales</taxon>
        <taxon>Aphanothecaceae</taxon>
        <taxon>Crocosphaera</taxon>
        <taxon>Crocosphaera chwakensis</taxon>
    </lineage>
</organism>
<sequence length="27" mass="3000">MVIPITVDQDKRAFGISPTLNPVIFLN</sequence>
<name>A3IHV1_9CHRO</name>
<dbReference type="EMBL" id="AAXW01000002">
    <property type="protein sequence ID" value="EAZ93383.1"/>
    <property type="molecule type" value="Genomic_DNA"/>
</dbReference>
<accession>A3IHV1</accession>
<reference evidence="1 2" key="1">
    <citation type="submission" date="2007-03" db="EMBL/GenBank/DDBJ databases">
        <authorList>
            <person name="Stal L."/>
            <person name="Ferriera S."/>
            <person name="Johnson J."/>
            <person name="Kravitz S."/>
            <person name="Beeson K."/>
            <person name="Sutton G."/>
            <person name="Rogers Y.-H."/>
            <person name="Friedman R."/>
            <person name="Frazier M."/>
            <person name="Venter J.C."/>
        </authorList>
    </citation>
    <scope>NUCLEOTIDE SEQUENCE [LARGE SCALE GENOMIC DNA]</scope>
    <source>
        <strain evidence="1 2">CCY0110</strain>
    </source>
</reference>
<gene>
    <name evidence="1" type="ORF">CY0110_16347</name>
</gene>
<protein>
    <submittedName>
        <fullName evidence="1">Uncharacterized protein</fullName>
    </submittedName>
</protein>
<dbReference type="Proteomes" id="UP000003781">
    <property type="component" value="Unassembled WGS sequence"/>
</dbReference>
<comment type="caution">
    <text evidence="1">The sequence shown here is derived from an EMBL/GenBank/DDBJ whole genome shotgun (WGS) entry which is preliminary data.</text>
</comment>
<proteinExistence type="predicted"/>
<evidence type="ECO:0000313" key="1">
    <source>
        <dbReference type="EMBL" id="EAZ93383.1"/>
    </source>
</evidence>